<feature type="domain" description="Carbohydrate-binding module family 96" evidence="4">
    <location>
        <begin position="52"/>
        <end position="202"/>
    </location>
</feature>
<keyword evidence="6" id="KW-1185">Reference proteome</keyword>
<dbReference type="Gene3D" id="2.80.10.50">
    <property type="match status" value="1"/>
</dbReference>
<proteinExistence type="predicted"/>
<organism evidence="5 6">
    <name type="scientific">Pyxidicoccus fallax</name>
    <dbReference type="NCBI Taxonomy" id="394095"/>
    <lineage>
        <taxon>Bacteria</taxon>
        <taxon>Pseudomonadati</taxon>
        <taxon>Myxococcota</taxon>
        <taxon>Myxococcia</taxon>
        <taxon>Myxococcales</taxon>
        <taxon>Cystobacterineae</taxon>
        <taxon>Myxococcaceae</taxon>
        <taxon>Pyxidicoccus</taxon>
    </lineage>
</organism>
<dbReference type="NCBIfam" id="NF033679">
    <property type="entry name" value="DNRLRE_dom"/>
    <property type="match status" value="2"/>
</dbReference>
<sequence>MRMWSGKRGVRAGWSAFAVVGLLTGCGVESPATDAAEGPEQPAQAQRLEGSTYTINVYSDATVDAQSPDQNFGSTTRLTVDGEPERRAYLRFAVGTFEGRIKRATLRLYATDPSVDGPAVHATSNNWNFSTLTWNNAPAVGAKVADVGAVADDAFVEYDVTAHVRGSGTFSFVLVSSVADGVVFLSDNGAPDAQDPQLVIETEPCPAPDVYLTPPRFDTYVSEETPDQSYEHPTKLVVDGAPRREAFLSFDVPDTIAIRSARLRLFAKDGSTDGPMLYRTTPLWAGGYFNWYSRPSPVGTPLVDLGHVPNGTWTELDVSSVVTGAGEHAFALLTHSGNGVDFVGYEPGQKYFPRLIVGTGQADTCAYSGDGIGGTAESVTHFGGRGDEEPRALAAAGNGEYVVAGRFSAEGSSNPADYGTGPLPNGRGMALARYRDDGTVAWTRGILTAEQAVPESVAVSPDGGLLVAGTYMGTVDFGTGALPVAELGQNIFIAKFSAAGQPVWSRGFVVSQEGAAGTVFSVELAADAQGGLVLTGSFNGVVNFGGGTLSSGSYTPRPVPQQMGLFLARFASDGAHAWSKAIAHGDYAPTEGTAIALAADGSVLVGGRVGEGSDLGDGWIAEDGLFVARFSGTNGALQWKRMLSGARGTL</sequence>
<accession>A0A848LII2</accession>
<dbReference type="PANTHER" id="PTHR35580">
    <property type="entry name" value="CELL SURFACE GLYCOPROTEIN (S-LAYER PROTEIN)-LIKE PROTEIN"/>
    <property type="match status" value="1"/>
</dbReference>
<dbReference type="Proteomes" id="UP000518300">
    <property type="component" value="Unassembled WGS sequence"/>
</dbReference>
<reference evidence="5 6" key="1">
    <citation type="submission" date="2020-04" db="EMBL/GenBank/DDBJ databases">
        <title>Draft genome of Pyxidicoccus fallax type strain.</title>
        <authorList>
            <person name="Whitworth D.E."/>
        </authorList>
    </citation>
    <scope>NUCLEOTIDE SEQUENCE [LARGE SCALE GENOMIC DNA]</scope>
    <source>
        <strain evidence="5 6">DSM 14698</strain>
    </source>
</reference>
<comment type="caution">
    <text evidence="5">The sequence shown here is derived from an EMBL/GenBank/DDBJ whole genome shotgun (WGS) entry which is preliminary data.</text>
</comment>
<dbReference type="InterPro" id="IPR052918">
    <property type="entry name" value="Motility_Chemotaxis_Reg"/>
</dbReference>
<dbReference type="PROSITE" id="PS51257">
    <property type="entry name" value="PROKAR_LIPOPROTEIN"/>
    <property type="match status" value="1"/>
</dbReference>
<evidence type="ECO:0000259" key="4">
    <source>
        <dbReference type="Pfam" id="PF24517"/>
    </source>
</evidence>
<dbReference type="SUPFAM" id="SSF101898">
    <property type="entry name" value="NHL repeat"/>
    <property type="match status" value="1"/>
</dbReference>
<keyword evidence="3" id="KW-0732">Signal</keyword>
<dbReference type="AlphaFoldDB" id="A0A848LII2"/>
<comment type="subcellular location">
    <subcellularLocation>
        <location evidence="1">Secreted</location>
    </subcellularLocation>
</comment>
<name>A0A848LII2_9BACT</name>
<evidence type="ECO:0000313" key="5">
    <source>
        <dbReference type="EMBL" id="NMO17506.1"/>
    </source>
</evidence>
<feature type="domain" description="Carbohydrate-binding module family 96" evidence="4">
    <location>
        <begin position="215"/>
        <end position="355"/>
    </location>
</feature>
<protein>
    <submittedName>
        <fullName evidence="5">DNRLRE domain-containing protein</fullName>
    </submittedName>
</protein>
<dbReference type="PANTHER" id="PTHR35580:SF1">
    <property type="entry name" value="PHYTASE-LIKE DOMAIN-CONTAINING PROTEIN"/>
    <property type="match status" value="1"/>
</dbReference>
<gene>
    <name evidence="5" type="ORF">HG543_21955</name>
</gene>
<evidence type="ECO:0000256" key="2">
    <source>
        <dbReference type="ARBA" id="ARBA00022525"/>
    </source>
</evidence>
<feature type="non-terminal residue" evidence="5">
    <location>
        <position position="650"/>
    </location>
</feature>
<evidence type="ECO:0000256" key="3">
    <source>
        <dbReference type="ARBA" id="ARBA00022729"/>
    </source>
</evidence>
<keyword evidence="2" id="KW-0964">Secreted</keyword>
<evidence type="ECO:0000313" key="6">
    <source>
        <dbReference type="Proteomes" id="UP000518300"/>
    </source>
</evidence>
<dbReference type="GO" id="GO:0005576">
    <property type="term" value="C:extracellular region"/>
    <property type="evidence" value="ECO:0007669"/>
    <property type="project" value="UniProtKB-SubCell"/>
</dbReference>
<dbReference type="EMBL" id="JABBJJ010000101">
    <property type="protein sequence ID" value="NMO17506.1"/>
    <property type="molecule type" value="Genomic_DNA"/>
</dbReference>
<evidence type="ECO:0000256" key="1">
    <source>
        <dbReference type="ARBA" id="ARBA00004613"/>
    </source>
</evidence>
<dbReference type="InterPro" id="IPR055372">
    <property type="entry name" value="CBM96"/>
</dbReference>
<dbReference type="Pfam" id="PF24517">
    <property type="entry name" value="CBM96"/>
    <property type="match status" value="2"/>
</dbReference>